<feature type="compositionally biased region" description="Polar residues" evidence="1">
    <location>
        <begin position="456"/>
        <end position="468"/>
    </location>
</feature>
<name>A0A5B1BMK5_MYCSI</name>
<keyword evidence="2" id="KW-0472">Membrane</keyword>
<dbReference type="InterPro" id="IPR052336">
    <property type="entry name" value="MlaD_Phospholipid_Transporter"/>
</dbReference>
<evidence type="ECO:0000313" key="6">
    <source>
        <dbReference type="Proteomes" id="UP000324701"/>
    </source>
</evidence>
<dbReference type="InterPro" id="IPR005693">
    <property type="entry name" value="Mce"/>
</dbReference>
<dbReference type="Pfam" id="PF11887">
    <property type="entry name" value="Mce4_CUP1"/>
    <property type="match status" value="1"/>
</dbReference>
<reference evidence="5 6" key="1">
    <citation type="submission" date="2019-09" db="EMBL/GenBank/DDBJ databases">
        <title>Report of infection by Mycobacterium simiae a patient suffering from pulmonary tuberculosis.</title>
        <authorList>
            <person name="Mohanty P.S."/>
            <person name="Bansal A.K."/>
            <person name="Singh H."/>
            <person name="Sharma S."/>
            <person name="Patil S.A."/>
            <person name="Upadhaya P."/>
            <person name="Singh P.K."/>
            <person name="Kumar D."/>
            <person name="Kumar S."/>
            <person name="Singh R.K."/>
            <person name="Chaudhary B."/>
        </authorList>
    </citation>
    <scope>NUCLEOTIDE SEQUENCE [LARGE SCALE GENOMIC DNA]</scope>
    <source>
        <strain evidence="5 6">JAL-560-SIM</strain>
    </source>
</reference>
<comment type="caution">
    <text evidence="5">The sequence shown here is derived from an EMBL/GenBank/DDBJ whole genome shotgun (WGS) entry which is preliminary data.</text>
</comment>
<keyword evidence="2" id="KW-1133">Transmembrane helix</keyword>
<dbReference type="PANTHER" id="PTHR33371">
    <property type="entry name" value="INTERMEMBRANE PHOSPHOLIPID TRANSPORT SYSTEM BINDING PROTEIN MLAD-RELATED"/>
    <property type="match status" value="1"/>
</dbReference>
<organism evidence="5 6">
    <name type="scientific">Mycobacterium simiae</name>
    <name type="common">Mycobacterium habana</name>
    <dbReference type="NCBI Taxonomy" id="1784"/>
    <lineage>
        <taxon>Bacteria</taxon>
        <taxon>Bacillati</taxon>
        <taxon>Actinomycetota</taxon>
        <taxon>Actinomycetes</taxon>
        <taxon>Mycobacteriales</taxon>
        <taxon>Mycobacteriaceae</taxon>
        <taxon>Mycobacterium</taxon>
        <taxon>Mycobacterium simiae complex</taxon>
    </lineage>
</organism>
<keyword evidence="2" id="KW-0812">Transmembrane</keyword>
<dbReference type="InterPro" id="IPR003399">
    <property type="entry name" value="Mce/MlaD"/>
</dbReference>
<feature type="region of interest" description="Disordered" evidence="1">
    <location>
        <begin position="427"/>
        <end position="488"/>
    </location>
</feature>
<accession>A0A5B1BMK5</accession>
<dbReference type="GO" id="GO:0005576">
    <property type="term" value="C:extracellular region"/>
    <property type="evidence" value="ECO:0007669"/>
    <property type="project" value="TreeGrafter"/>
</dbReference>
<gene>
    <name evidence="5" type="ORF">F0Q45_17125</name>
</gene>
<dbReference type="PANTHER" id="PTHR33371:SF16">
    <property type="entry name" value="MCE-FAMILY PROTEIN MCE3F"/>
    <property type="match status" value="1"/>
</dbReference>
<feature type="domain" description="Mammalian cell entry C-terminal" evidence="4">
    <location>
        <begin position="122"/>
        <end position="286"/>
    </location>
</feature>
<dbReference type="EMBL" id="VTZN01000112">
    <property type="protein sequence ID" value="KAA1249085.1"/>
    <property type="molecule type" value="Genomic_DNA"/>
</dbReference>
<keyword evidence="6" id="KW-1185">Reference proteome</keyword>
<protein>
    <submittedName>
        <fullName evidence="5">MCE family protein</fullName>
    </submittedName>
</protein>
<evidence type="ECO:0000259" key="3">
    <source>
        <dbReference type="Pfam" id="PF02470"/>
    </source>
</evidence>
<dbReference type="OrthoDB" id="4741753at2"/>
<dbReference type="NCBIfam" id="TIGR00996">
    <property type="entry name" value="Mtu_fam_mce"/>
    <property type="match status" value="1"/>
</dbReference>
<evidence type="ECO:0000256" key="1">
    <source>
        <dbReference type="SAM" id="MobiDB-lite"/>
    </source>
</evidence>
<evidence type="ECO:0000313" key="5">
    <source>
        <dbReference type="EMBL" id="KAA1249085.1"/>
    </source>
</evidence>
<feature type="domain" description="Mce/MlaD" evidence="3">
    <location>
        <begin position="40"/>
        <end position="112"/>
    </location>
</feature>
<dbReference type="Proteomes" id="UP000324701">
    <property type="component" value="Unassembled WGS sequence"/>
</dbReference>
<feature type="region of interest" description="Disordered" evidence="1">
    <location>
        <begin position="499"/>
        <end position="518"/>
    </location>
</feature>
<dbReference type="Pfam" id="PF02470">
    <property type="entry name" value="MlaD"/>
    <property type="match status" value="1"/>
</dbReference>
<sequence length="518" mass="54693">MLTPFIKRQLILFGTLTVVSILVLGVYYLQVPTLVGIGRYELKAELPASGGLYPTANVTYRGVTIGKVTDVEPTATGVEATMSIDSRYKIPVDASANVHSVSAVGEQFLDLVSTGNPGKYFSSGQTITKGTVPSEIGPALDTANRGLQALPADKIPVLLDETAQAVGGLGPALQRLVDATQAIVGDFRNQITDVNDIIQHSGPILDSQVNSGDAIERWARNLNTLAAQTAQRDQNLKSILSQAAPTADQVTEVFTDVRDSLPQTLANLEVVFDLLKRYNKGVEQVLVFLPQGASIAETVSAPFPNMAALDLALAINQPPPCLTGFIPAQQWRSFADTTLQPLPQGTYCKIPMDTPANSVRGSRNIPCVDVPGKRAATPRECRDPNPYVPLGTNPWYGDPNQLLTCPAPGARCDQPVKPGLVIPAPSVNNGMNPAPADRLPPGGSPPPVSDPLQRPGSGTVQCNGQQPNPCVYTPGGPPTAVYSPQSGELVGPDGVKYSVENSTKTGDDGWKEMLAPAG</sequence>
<feature type="transmembrane region" description="Helical" evidence="2">
    <location>
        <begin position="10"/>
        <end position="29"/>
    </location>
</feature>
<proteinExistence type="predicted"/>
<evidence type="ECO:0000259" key="4">
    <source>
        <dbReference type="Pfam" id="PF11887"/>
    </source>
</evidence>
<evidence type="ECO:0000256" key="2">
    <source>
        <dbReference type="SAM" id="Phobius"/>
    </source>
</evidence>
<dbReference type="RefSeq" id="WP_149655071.1">
    <property type="nucleotide sequence ID" value="NZ_VTZN01000112.1"/>
</dbReference>
<dbReference type="InterPro" id="IPR024516">
    <property type="entry name" value="Mce_C"/>
</dbReference>
<dbReference type="AlphaFoldDB" id="A0A5B1BMK5"/>